<name>A0A316UWS4_9BASI</name>
<dbReference type="GeneID" id="37025468"/>
<dbReference type="Proteomes" id="UP000245884">
    <property type="component" value="Unassembled WGS sequence"/>
</dbReference>
<dbReference type="EMBL" id="KZ819667">
    <property type="protein sequence ID" value="PWN27575.1"/>
    <property type="molecule type" value="Genomic_DNA"/>
</dbReference>
<dbReference type="RefSeq" id="XP_025362187.1">
    <property type="nucleotide sequence ID" value="XM_025503645.1"/>
</dbReference>
<sequence>MSYHPHSPSQTSLAPSTSMSTTTGAHTVSDNATLSARPLTSTHPSPSSSSPSSSSHHTMRYGTGPLIPLCIDGADEPFSPILISDPAKGKQVLYELTPPAPPSAEEYGGVEVQGLVTDVHVRDLLRANEHLYTIRTSSSSGGGKEAGKSWQLIPQELGAANATLSPRKRWGTSSYKLEFDAPGIGNGSAKGETWIWKGSVFSSMELYTSSSSSSGGKKKTLAVYLRTSTRSHTLRLYSHLLPSSSDADADVDPLSSNSTGPILAKVIATLYPFLAIYRKHLATDFTSDKEIGIRSASAAPSGWDARLMGDLPKGASGIRRGDGAIGGGAGEEQEQEEQDGKESGDEEYGDEEGNANGTGHTLNGNGNAHAHGNGNGKEATRGGGGWMGKLRR</sequence>
<reference evidence="2 3" key="1">
    <citation type="journal article" date="2018" name="Mol. Biol. Evol.">
        <title>Broad Genomic Sampling Reveals a Smut Pathogenic Ancestry of the Fungal Clade Ustilaginomycotina.</title>
        <authorList>
            <person name="Kijpornyongpan T."/>
            <person name="Mondo S.J."/>
            <person name="Barry K."/>
            <person name="Sandor L."/>
            <person name="Lee J."/>
            <person name="Lipzen A."/>
            <person name="Pangilinan J."/>
            <person name="LaButti K."/>
            <person name="Hainaut M."/>
            <person name="Henrissat B."/>
            <person name="Grigoriev I.V."/>
            <person name="Spatafora J.W."/>
            <person name="Aime M.C."/>
        </authorList>
    </citation>
    <scope>NUCLEOTIDE SEQUENCE [LARGE SCALE GENOMIC DNA]</scope>
    <source>
        <strain evidence="2 3">MCA 5214</strain>
    </source>
</reference>
<feature type="compositionally biased region" description="Gly residues" evidence="1">
    <location>
        <begin position="381"/>
        <end position="392"/>
    </location>
</feature>
<feature type="compositionally biased region" description="Polar residues" evidence="1">
    <location>
        <begin position="7"/>
        <end position="34"/>
    </location>
</feature>
<protein>
    <submittedName>
        <fullName evidence="2">Uncharacterized protein</fullName>
    </submittedName>
</protein>
<feature type="region of interest" description="Disordered" evidence="1">
    <location>
        <begin position="1"/>
        <end position="61"/>
    </location>
</feature>
<proteinExistence type="predicted"/>
<feature type="compositionally biased region" description="Low complexity" evidence="1">
    <location>
        <begin position="354"/>
        <end position="372"/>
    </location>
</feature>
<organism evidence="2 3">
    <name type="scientific">Jaminaea rosea</name>
    <dbReference type="NCBI Taxonomy" id="1569628"/>
    <lineage>
        <taxon>Eukaryota</taxon>
        <taxon>Fungi</taxon>
        <taxon>Dikarya</taxon>
        <taxon>Basidiomycota</taxon>
        <taxon>Ustilaginomycotina</taxon>
        <taxon>Exobasidiomycetes</taxon>
        <taxon>Microstromatales</taxon>
        <taxon>Microstromatales incertae sedis</taxon>
        <taxon>Jaminaea</taxon>
    </lineage>
</organism>
<dbReference type="AlphaFoldDB" id="A0A316UWS4"/>
<evidence type="ECO:0000313" key="3">
    <source>
        <dbReference type="Proteomes" id="UP000245884"/>
    </source>
</evidence>
<accession>A0A316UWS4</accession>
<feature type="compositionally biased region" description="Acidic residues" evidence="1">
    <location>
        <begin position="344"/>
        <end position="353"/>
    </location>
</feature>
<gene>
    <name evidence="2" type="ORF">BDZ90DRAFT_166317</name>
</gene>
<feature type="compositionally biased region" description="Low complexity" evidence="1">
    <location>
        <begin position="40"/>
        <end position="56"/>
    </location>
</feature>
<evidence type="ECO:0000256" key="1">
    <source>
        <dbReference type="SAM" id="MobiDB-lite"/>
    </source>
</evidence>
<keyword evidence="3" id="KW-1185">Reference proteome</keyword>
<feature type="region of interest" description="Disordered" evidence="1">
    <location>
        <begin position="302"/>
        <end position="392"/>
    </location>
</feature>
<evidence type="ECO:0000313" key="2">
    <source>
        <dbReference type="EMBL" id="PWN27575.1"/>
    </source>
</evidence>